<dbReference type="SUPFAM" id="SSF51735">
    <property type="entry name" value="NAD(P)-binding Rossmann-fold domains"/>
    <property type="match status" value="1"/>
</dbReference>
<dbReference type="InterPro" id="IPR015424">
    <property type="entry name" value="PyrdxlP-dep_Trfase"/>
</dbReference>
<dbReference type="InterPro" id="IPR000277">
    <property type="entry name" value="Cys/Met-Metab_PyrdxlP-dep_enz"/>
</dbReference>
<evidence type="ECO:0000259" key="7">
    <source>
        <dbReference type="Pfam" id="PF13380"/>
    </source>
</evidence>
<dbReference type="RefSeq" id="WP_390250721.1">
    <property type="nucleotide sequence ID" value="NZ_JBHSDT010000004.1"/>
</dbReference>
<comment type="caution">
    <text evidence="8">The sequence shown here is derived from an EMBL/GenBank/DDBJ whole genome shotgun (WGS) entry which is preliminary data.</text>
</comment>
<dbReference type="InterPro" id="IPR036291">
    <property type="entry name" value="NAD(P)-bd_dom_sf"/>
</dbReference>
<dbReference type="Pfam" id="PF13380">
    <property type="entry name" value="CoA_binding_2"/>
    <property type="match status" value="1"/>
</dbReference>
<name>A0ABV8WW04_9BACI</name>
<dbReference type="Gene3D" id="3.40.50.720">
    <property type="entry name" value="NAD(P)-binding Rossmann-like Domain"/>
    <property type="match status" value="1"/>
</dbReference>
<dbReference type="EMBL" id="JBHSDT010000004">
    <property type="protein sequence ID" value="MFC4402796.1"/>
    <property type="molecule type" value="Genomic_DNA"/>
</dbReference>
<reference evidence="9" key="1">
    <citation type="journal article" date="2019" name="Int. J. Syst. Evol. Microbiol.">
        <title>The Global Catalogue of Microorganisms (GCM) 10K type strain sequencing project: providing services to taxonomists for standard genome sequencing and annotation.</title>
        <authorList>
            <consortium name="The Broad Institute Genomics Platform"/>
            <consortium name="The Broad Institute Genome Sequencing Center for Infectious Disease"/>
            <person name="Wu L."/>
            <person name="Ma J."/>
        </authorList>
    </citation>
    <scope>NUCLEOTIDE SEQUENCE [LARGE SCALE GENOMIC DNA]</scope>
    <source>
        <strain evidence="9">CCUG 37865</strain>
    </source>
</reference>
<keyword evidence="4 5" id="KW-0663">Pyridoxal phosphate</keyword>
<dbReference type="Pfam" id="PF01053">
    <property type="entry name" value="Cys_Met_Meta_PP"/>
    <property type="match status" value="1"/>
</dbReference>
<dbReference type="Proteomes" id="UP001595882">
    <property type="component" value="Unassembled WGS sequence"/>
</dbReference>
<evidence type="ECO:0000313" key="9">
    <source>
        <dbReference type="Proteomes" id="UP001595882"/>
    </source>
</evidence>
<dbReference type="PROSITE" id="PS00868">
    <property type="entry name" value="CYS_MET_METAB_PP"/>
    <property type="match status" value="1"/>
</dbReference>
<dbReference type="PANTHER" id="PTHR43797:SF2">
    <property type="entry name" value="HOMOCYSTEINE_CYSTEINE SYNTHASE"/>
    <property type="match status" value="1"/>
</dbReference>
<feature type="compositionally biased region" description="Polar residues" evidence="6">
    <location>
        <begin position="1"/>
        <end position="13"/>
    </location>
</feature>
<dbReference type="Gene3D" id="3.90.1150.10">
    <property type="entry name" value="Aspartate Aminotransferase, domain 1"/>
    <property type="match status" value="1"/>
</dbReference>
<evidence type="ECO:0000313" key="8">
    <source>
        <dbReference type="EMBL" id="MFC4402796.1"/>
    </source>
</evidence>
<dbReference type="InterPro" id="IPR015422">
    <property type="entry name" value="PyrdxlP-dep_Trfase_small"/>
</dbReference>
<organism evidence="8 9">
    <name type="scientific">Gracilibacillus xinjiangensis</name>
    <dbReference type="NCBI Taxonomy" id="1193282"/>
    <lineage>
        <taxon>Bacteria</taxon>
        <taxon>Bacillati</taxon>
        <taxon>Bacillota</taxon>
        <taxon>Bacilli</taxon>
        <taxon>Bacillales</taxon>
        <taxon>Bacillaceae</taxon>
        <taxon>Gracilibacillus</taxon>
    </lineage>
</organism>
<comment type="cofactor">
    <cofactor evidence="1 5">
        <name>pyridoxal 5'-phosphate</name>
        <dbReference type="ChEBI" id="CHEBI:597326"/>
    </cofactor>
</comment>
<gene>
    <name evidence="8" type="ORF">ACFOY7_06890</name>
</gene>
<evidence type="ECO:0000256" key="1">
    <source>
        <dbReference type="ARBA" id="ARBA00001933"/>
    </source>
</evidence>
<proteinExistence type="inferred from homology"/>
<dbReference type="CDD" id="cd00614">
    <property type="entry name" value="CGS_like"/>
    <property type="match status" value="1"/>
</dbReference>
<dbReference type="NCBIfam" id="TIGR01326">
    <property type="entry name" value="OAH_OAS_sulfhy"/>
    <property type="match status" value="1"/>
</dbReference>
<dbReference type="Gene3D" id="3.40.640.10">
    <property type="entry name" value="Type I PLP-dependent aspartate aminotransferase-like (Major domain)"/>
    <property type="match status" value="1"/>
</dbReference>
<sequence>MTHSFDFTGNETSLLHGGQQVDPATNSRAVPIYQTTSYVFNDTEHAQNLFALAEPGNIYSRIMNPTVDAFEQRVALLEDGVAAVATSSGMAAITLAILNLANTGDEILADSNLYGGTFNLFNKTLPKYGIDVKFIDGSNPENFRTAITPKTKAIFGEIITNPSLNIFDIEAVADIAHENGIPLIIDNTFATPYLCKPIAWGADIVVHSATKWIGGHGTTIGGIVVDSGKFNWNSDKFPGFVEPDETYHGIRFGIDIGPPAFAIKLRVQLLRDIGACLSPQNAFYFLQGLETLHLRIERHSENTKAVAEYLNDHPQVEWVNYPGLENHPSHELAKKYLRNHFGSIITFGIKGGREAGRGIINNIQLWSHVANVGDAKSLIIHPASTTHQQLSAEQLKSSGVTEELVRLSVGIETADDIIKDLDQAIAKATNSEPTIKIDAEKAIVWALSSPYARENAGIRQKNIAVVGYSEEAANTVANLQKLGFQITPVSEQESTLYGVPAVSNPSDAEGDIDIVLVVESNNPNLVSGKAKIVWFREEADSTIKANAEAKGQIIVENRCPYQEADRLRRGE</sequence>
<dbReference type="InterPro" id="IPR054542">
    <property type="entry name" value="Cys_met_metab_PP"/>
</dbReference>
<dbReference type="PANTHER" id="PTHR43797">
    <property type="entry name" value="HOMOCYSTEINE/CYSTEINE SYNTHASE"/>
    <property type="match status" value="1"/>
</dbReference>
<keyword evidence="8" id="KW-0032">Aminotransferase</keyword>
<dbReference type="SUPFAM" id="SSF53383">
    <property type="entry name" value="PLP-dependent transferases"/>
    <property type="match status" value="1"/>
</dbReference>
<dbReference type="InterPro" id="IPR006235">
    <property type="entry name" value="OAc-hSer/O-AcSer_sulfhydrylase"/>
</dbReference>
<keyword evidence="3" id="KW-0808">Transferase</keyword>
<dbReference type="InterPro" id="IPR015421">
    <property type="entry name" value="PyrdxlP-dep_Trfase_major"/>
</dbReference>
<evidence type="ECO:0000256" key="4">
    <source>
        <dbReference type="ARBA" id="ARBA00022898"/>
    </source>
</evidence>
<keyword evidence="9" id="KW-1185">Reference proteome</keyword>
<dbReference type="InterPro" id="IPR003781">
    <property type="entry name" value="CoA-bd"/>
</dbReference>
<evidence type="ECO:0000256" key="2">
    <source>
        <dbReference type="ARBA" id="ARBA00009077"/>
    </source>
</evidence>
<evidence type="ECO:0000256" key="5">
    <source>
        <dbReference type="RuleBase" id="RU362118"/>
    </source>
</evidence>
<protein>
    <submittedName>
        <fullName evidence="8">Aminotransferase class V-fold PLP-dependent enzyme</fullName>
    </submittedName>
</protein>
<evidence type="ECO:0000256" key="3">
    <source>
        <dbReference type="ARBA" id="ARBA00022679"/>
    </source>
</evidence>
<feature type="domain" description="CoA-binding" evidence="7">
    <location>
        <begin position="461"/>
        <end position="562"/>
    </location>
</feature>
<comment type="similarity">
    <text evidence="2 5">Belongs to the trans-sulfuration enzymes family.</text>
</comment>
<evidence type="ECO:0000256" key="6">
    <source>
        <dbReference type="SAM" id="MobiDB-lite"/>
    </source>
</evidence>
<dbReference type="GO" id="GO:0008483">
    <property type="term" value="F:transaminase activity"/>
    <property type="evidence" value="ECO:0007669"/>
    <property type="project" value="UniProtKB-KW"/>
</dbReference>
<accession>A0ABV8WW04</accession>
<feature type="region of interest" description="Disordered" evidence="6">
    <location>
        <begin position="1"/>
        <end position="22"/>
    </location>
</feature>